<dbReference type="Gene3D" id="1.25.10.10">
    <property type="entry name" value="Leucine-rich Repeat Variant"/>
    <property type="match status" value="1"/>
</dbReference>
<dbReference type="PANTHER" id="PTHR22849:SF23">
    <property type="entry name" value="U-BOX DOMAIN-CONTAINING PROTEIN"/>
    <property type="match status" value="1"/>
</dbReference>
<dbReference type="UniPathway" id="UPA00143"/>
<dbReference type="InterPro" id="IPR045210">
    <property type="entry name" value="RING-Ubox_PUB"/>
</dbReference>
<dbReference type="EMBL" id="LFYR01000644">
    <property type="protein sequence ID" value="KMZ72014.1"/>
    <property type="molecule type" value="Genomic_DNA"/>
</dbReference>
<comment type="function">
    <text evidence="5">Functions as an E3 ubiquitin ligase.</text>
</comment>
<name>A0A0K9PSS4_ZOSMR</name>
<accession>A0A0K9PSS4</accession>
<gene>
    <name evidence="7" type="ORF">ZOSMA_170G00350</name>
</gene>
<dbReference type="PROSITE" id="PS51698">
    <property type="entry name" value="U_BOX"/>
    <property type="match status" value="1"/>
</dbReference>
<dbReference type="SUPFAM" id="SSF57850">
    <property type="entry name" value="RING/U-box"/>
    <property type="match status" value="1"/>
</dbReference>
<evidence type="ECO:0000313" key="7">
    <source>
        <dbReference type="EMBL" id="KMZ72014.1"/>
    </source>
</evidence>
<proteinExistence type="predicted"/>
<dbReference type="GO" id="GO:0061630">
    <property type="term" value="F:ubiquitin protein ligase activity"/>
    <property type="evidence" value="ECO:0007669"/>
    <property type="project" value="UniProtKB-UniRule"/>
</dbReference>
<dbReference type="Proteomes" id="UP000036987">
    <property type="component" value="Unassembled WGS sequence"/>
</dbReference>
<protein>
    <recommendedName>
        <fullName evidence="5 6">U-box domain-containing protein</fullName>
        <ecNumber evidence="5">2.3.2.27</ecNumber>
    </recommendedName>
    <alternativeName>
        <fullName evidence="5">RING-type E3 ubiquitin transferase PUB</fullName>
    </alternativeName>
</protein>
<evidence type="ECO:0000256" key="1">
    <source>
        <dbReference type="ARBA" id="ARBA00000900"/>
    </source>
</evidence>
<keyword evidence="8" id="KW-1185">Reference proteome</keyword>
<comment type="catalytic activity">
    <reaction evidence="1 5">
        <text>S-ubiquitinyl-[E2 ubiquitin-conjugating enzyme]-L-cysteine + [acceptor protein]-L-lysine = [E2 ubiquitin-conjugating enzyme]-L-cysteine + N(6)-ubiquitinyl-[acceptor protein]-L-lysine.</text>
        <dbReference type="EC" id="2.3.2.27"/>
    </reaction>
</comment>
<dbReference type="Pfam" id="PF04564">
    <property type="entry name" value="U-box"/>
    <property type="match status" value="1"/>
</dbReference>
<dbReference type="GO" id="GO:0016567">
    <property type="term" value="P:protein ubiquitination"/>
    <property type="evidence" value="ECO:0007669"/>
    <property type="project" value="UniProtKB-UniRule"/>
</dbReference>
<dbReference type="Pfam" id="PF25598">
    <property type="entry name" value="ARM_PUB"/>
    <property type="match status" value="1"/>
</dbReference>
<evidence type="ECO:0000256" key="4">
    <source>
        <dbReference type="ARBA" id="ARBA00022786"/>
    </source>
</evidence>
<dbReference type="OMA" id="SKCERML"/>
<dbReference type="InterPro" id="IPR016024">
    <property type="entry name" value="ARM-type_fold"/>
</dbReference>
<dbReference type="STRING" id="29655.A0A0K9PSS4"/>
<evidence type="ECO:0000256" key="5">
    <source>
        <dbReference type="RuleBase" id="RU369093"/>
    </source>
</evidence>
<evidence type="ECO:0000256" key="2">
    <source>
        <dbReference type="ARBA" id="ARBA00004906"/>
    </source>
</evidence>
<dbReference type="InterPro" id="IPR003613">
    <property type="entry name" value="Ubox_domain"/>
</dbReference>
<feature type="domain" description="U-box" evidence="6">
    <location>
        <begin position="9"/>
        <end position="84"/>
    </location>
</feature>
<dbReference type="CDD" id="cd16664">
    <property type="entry name" value="RING-Ubox_PUB"/>
    <property type="match status" value="1"/>
</dbReference>
<dbReference type="Gene3D" id="3.30.40.10">
    <property type="entry name" value="Zinc/RING finger domain, C3HC4 (zinc finger)"/>
    <property type="match status" value="1"/>
</dbReference>
<dbReference type="InterPro" id="IPR045185">
    <property type="entry name" value="PUB22/23/24-like"/>
</dbReference>
<dbReference type="OrthoDB" id="10064100at2759"/>
<organism evidence="7 8">
    <name type="scientific">Zostera marina</name>
    <name type="common">Eelgrass</name>
    <dbReference type="NCBI Taxonomy" id="29655"/>
    <lineage>
        <taxon>Eukaryota</taxon>
        <taxon>Viridiplantae</taxon>
        <taxon>Streptophyta</taxon>
        <taxon>Embryophyta</taxon>
        <taxon>Tracheophyta</taxon>
        <taxon>Spermatophyta</taxon>
        <taxon>Magnoliopsida</taxon>
        <taxon>Liliopsida</taxon>
        <taxon>Zosteraceae</taxon>
        <taxon>Zostera</taxon>
    </lineage>
</organism>
<dbReference type="SMART" id="SM00504">
    <property type="entry name" value="Ubox"/>
    <property type="match status" value="1"/>
</dbReference>
<dbReference type="PANTHER" id="PTHR22849">
    <property type="entry name" value="WDSAM1 PROTEIN"/>
    <property type="match status" value="1"/>
</dbReference>
<dbReference type="InterPro" id="IPR011989">
    <property type="entry name" value="ARM-like"/>
</dbReference>
<dbReference type="InterPro" id="IPR013083">
    <property type="entry name" value="Znf_RING/FYVE/PHD"/>
</dbReference>
<comment type="pathway">
    <text evidence="2 5">Protein modification; protein ubiquitination.</text>
</comment>
<evidence type="ECO:0000256" key="3">
    <source>
        <dbReference type="ARBA" id="ARBA00022679"/>
    </source>
</evidence>
<comment type="caution">
    <text evidence="7">The sequence shown here is derived from an EMBL/GenBank/DDBJ whole genome shotgun (WGS) entry which is preliminary data.</text>
</comment>
<sequence length="397" mass="44654">MDPLCSSDNVPLFFRCPISMDLMDDPVTISTGVTYDRKNIERWFFLYNKKTCPATMQRLDDFHLTPNHTLSRLISSLQIQPSSPPTDANADELLCLLQKIRSSPLKLKVNFLQKLGSMVVVEEDMAMQVVELGGIQILGDVIKQEDVGVMEFRRASEEAVGILHRLLPLLTKSSAQLLTTQDCMSSMINLLQRGTPDAGLHTLLVFQKIARTCKDWCQIIADQNIEFYESLLHLMKSAESSRARSTAMDLLTMILIISKRRRLRAVEAGAAKILIELLPDANLQKCERMLLLVKLLCECPQGRWAVLENEMGLTAVSKTLLNVSNTATKLGVKILWLISSFVPTNKVLHEMMVCGATKKLHTLSEMDGSSSTSSVRDLADKMINLHADFWQHYHMYS</sequence>
<reference evidence="8" key="1">
    <citation type="journal article" date="2016" name="Nature">
        <title>The genome of the seagrass Zostera marina reveals angiosperm adaptation to the sea.</title>
        <authorList>
            <person name="Olsen J.L."/>
            <person name="Rouze P."/>
            <person name="Verhelst B."/>
            <person name="Lin Y.-C."/>
            <person name="Bayer T."/>
            <person name="Collen J."/>
            <person name="Dattolo E."/>
            <person name="De Paoli E."/>
            <person name="Dittami S."/>
            <person name="Maumus F."/>
            <person name="Michel G."/>
            <person name="Kersting A."/>
            <person name="Lauritano C."/>
            <person name="Lohaus R."/>
            <person name="Toepel M."/>
            <person name="Tonon T."/>
            <person name="Vanneste K."/>
            <person name="Amirebrahimi M."/>
            <person name="Brakel J."/>
            <person name="Bostroem C."/>
            <person name="Chovatia M."/>
            <person name="Grimwood J."/>
            <person name="Jenkins J.W."/>
            <person name="Jueterbock A."/>
            <person name="Mraz A."/>
            <person name="Stam W.T."/>
            <person name="Tice H."/>
            <person name="Bornberg-Bauer E."/>
            <person name="Green P.J."/>
            <person name="Pearson G.A."/>
            <person name="Procaccini G."/>
            <person name="Duarte C.M."/>
            <person name="Schmutz J."/>
            <person name="Reusch T.B.H."/>
            <person name="Van de Peer Y."/>
        </authorList>
    </citation>
    <scope>NUCLEOTIDE SEQUENCE [LARGE SCALE GENOMIC DNA]</scope>
    <source>
        <strain evidence="8">cv. Finnish</strain>
    </source>
</reference>
<evidence type="ECO:0000259" key="6">
    <source>
        <dbReference type="PROSITE" id="PS51698"/>
    </source>
</evidence>
<keyword evidence="4 5" id="KW-0833">Ubl conjugation pathway</keyword>
<dbReference type="AlphaFoldDB" id="A0A0K9PSS4"/>
<dbReference type="EC" id="2.3.2.27" evidence="5"/>
<dbReference type="SUPFAM" id="SSF48371">
    <property type="entry name" value="ARM repeat"/>
    <property type="match status" value="1"/>
</dbReference>
<dbReference type="InterPro" id="IPR058678">
    <property type="entry name" value="ARM_PUB"/>
</dbReference>
<evidence type="ECO:0000313" key="8">
    <source>
        <dbReference type="Proteomes" id="UP000036987"/>
    </source>
</evidence>
<keyword evidence="3 5" id="KW-0808">Transferase</keyword>